<evidence type="ECO:0000256" key="1">
    <source>
        <dbReference type="ARBA" id="ARBA00005384"/>
    </source>
</evidence>
<keyword evidence="8" id="KW-1185">Reference proteome</keyword>
<evidence type="ECO:0000256" key="4">
    <source>
        <dbReference type="ARBA" id="ARBA00023125"/>
    </source>
</evidence>
<dbReference type="InterPro" id="IPR000524">
    <property type="entry name" value="Tscrpt_reg_HTH_GntR"/>
</dbReference>
<dbReference type="Gene3D" id="1.10.10.10">
    <property type="entry name" value="Winged helix-like DNA-binding domain superfamily/Winged helix DNA-binding domain"/>
    <property type="match status" value="1"/>
</dbReference>
<dbReference type="Proteomes" id="UP000766629">
    <property type="component" value="Unassembled WGS sequence"/>
</dbReference>
<feature type="domain" description="HTH gntR-type" evidence="6">
    <location>
        <begin position="1"/>
        <end position="62"/>
    </location>
</feature>
<keyword evidence="2" id="KW-0663">Pyridoxal phosphate</keyword>
<dbReference type="InterPro" id="IPR036390">
    <property type="entry name" value="WH_DNA-bd_sf"/>
</dbReference>
<dbReference type="InterPro" id="IPR004839">
    <property type="entry name" value="Aminotransferase_I/II_large"/>
</dbReference>
<keyword evidence="3" id="KW-0805">Transcription regulation</keyword>
<evidence type="ECO:0000313" key="7">
    <source>
        <dbReference type="EMBL" id="MBY6139575.1"/>
    </source>
</evidence>
<dbReference type="CDD" id="cd00609">
    <property type="entry name" value="AAT_like"/>
    <property type="match status" value="1"/>
</dbReference>
<dbReference type="Pfam" id="PF00392">
    <property type="entry name" value="GntR"/>
    <property type="match status" value="1"/>
</dbReference>
<dbReference type="SUPFAM" id="SSF46785">
    <property type="entry name" value="Winged helix' DNA-binding domain"/>
    <property type="match status" value="1"/>
</dbReference>
<dbReference type="Gene3D" id="3.90.1150.10">
    <property type="entry name" value="Aspartate Aminotransferase, domain 1"/>
    <property type="match status" value="1"/>
</dbReference>
<evidence type="ECO:0000256" key="2">
    <source>
        <dbReference type="ARBA" id="ARBA00022898"/>
    </source>
</evidence>
<dbReference type="GO" id="GO:0008483">
    <property type="term" value="F:transaminase activity"/>
    <property type="evidence" value="ECO:0007669"/>
    <property type="project" value="UniProtKB-KW"/>
</dbReference>
<dbReference type="InterPro" id="IPR051446">
    <property type="entry name" value="HTH_trans_reg/aminotransferase"/>
</dbReference>
<gene>
    <name evidence="7" type="ORF">KUV26_09040</name>
</gene>
<dbReference type="SMART" id="SM00345">
    <property type="entry name" value="HTH_GNTR"/>
    <property type="match status" value="1"/>
</dbReference>
<proteinExistence type="inferred from homology"/>
<evidence type="ECO:0000256" key="3">
    <source>
        <dbReference type="ARBA" id="ARBA00023015"/>
    </source>
</evidence>
<accession>A0ABS7NED2</accession>
<name>A0ABS7NED2_9RHOB</name>
<dbReference type="InterPro" id="IPR036388">
    <property type="entry name" value="WH-like_DNA-bd_sf"/>
</dbReference>
<keyword evidence="7" id="KW-0032">Aminotransferase</keyword>
<dbReference type="CDD" id="cd07377">
    <property type="entry name" value="WHTH_GntR"/>
    <property type="match status" value="1"/>
</dbReference>
<comment type="caution">
    <text evidence="7">The sequence shown here is derived from an EMBL/GenBank/DDBJ whole genome shotgun (WGS) entry which is preliminary data.</text>
</comment>
<keyword evidence="5" id="KW-0804">Transcription</keyword>
<dbReference type="PROSITE" id="PS50949">
    <property type="entry name" value="HTH_GNTR"/>
    <property type="match status" value="1"/>
</dbReference>
<dbReference type="InterPro" id="IPR015424">
    <property type="entry name" value="PyrdxlP-dep_Trfase"/>
</dbReference>
<dbReference type="SUPFAM" id="SSF53383">
    <property type="entry name" value="PLP-dependent transferases"/>
    <property type="match status" value="1"/>
</dbReference>
<dbReference type="InterPro" id="IPR015422">
    <property type="entry name" value="PyrdxlP-dep_Trfase_small"/>
</dbReference>
<dbReference type="Pfam" id="PF00155">
    <property type="entry name" value="Aminotran_1_2"/>
    <property type="match status" value="1"/>
</dbReference>
<dbReference type="InterPro" id="IPR015421">
    <property type="entry name" value="PyrdxlP-dep_Trfase_major"/>
</dbReference>
<evidence type="ECO:0000256" key="5">
    <source>
        <dbReference type="ARBA" id="ARBA00023163"/>
    </source>
</evidence>
<dbReference type="EMBL" id="JAHVJA010000003">
    <property type="protein sequence ID" value="MBY6139575.1"/>
    <property type="molecule type" value="Genomic_DNA"/>
</dbReference>
<dbReference type="PANTHER" id="PTHR46577">
    <property type="entry name" value="HTH-TYPE TRANSCRIPTIONAL REGULATORY PROTEIN GABR"/>
    <property type="match status" value="1"/>
</dbReference>
<evidence type="ECO:0000259" key="6">
    <source>
        <dbReference type="PROSITE" id="PS50949"/>
    </source>
</evidence>
<dbReference type="PANTHER" id="PTHR46577:SF2">
    <property type="entry name" value="TRANSCRIPTIONAL REGULATORY PROTEIN"/>
    <property type="match status" value="1"/>
</dbReference>
<evidence type="ECO:0000313" key="8">
    <source>
        <dbReference type="Proteomes" id="UP000766629"/>
    </source>
</evidence>
<reference evidence="7 8" key="1">
    <citation type="submission" date="2021-06" db="EMBL/GenBank/DDBJ databases">
        <title>50 bacteria genomes isolated from Dapeng, Shenzhen, China.</title>
        <authorList>
            <person name="Zheng W."/>
            <person name="Yu S."/>
            <person name="Huang Y."/>
        </authorList>
    </citation>
    <scope>NUCLEOTIDE SEQUENCE [LARGE SCALE GENOMIC DNA]</scope>
    <source>
        <strain evidence="7 8">DP1N14-2</strain>
    </source>
</reference>
<sequence length="462" mass="49657">MNDIRRRITSRALVAGDKLPSVRGCAARLGVSPSTVAEAYDVLAAEGIILARRGAGFFVAAKPQPFAVSETGPQLAREVDPLWVARQSLDAGTDAPKPGCGWLPEDWMPVAALRRAMRALAAAPDAVLTEYGSSKGAAGLRRHISRLLFDQGLACPPDQVLLTGSGSQALDLVCRMLLRPGDTVLVDDPCYFNFQALLRAHQIRIVGVPYTPEGPDLDRFEAALGKHRPRLYLTNSALHNPTGATISAPVAHRVLALAAQHDLIIVEDDIFAAFEPDLSPRLATLDGLERVVRTGSFSKTLSASLRCGYIAARGDWIEALTDLQVAVNFSGPSPMVAELLHAVLTDGSCRKHLEALRNRLSRCRAETQSQLADLGIRPWVQPRGGFYLWCELPGGADAAAIARAALQEGLVLAPGNVFSVSQSMTPFMRFNVSQMQDRSCGRILGRLLEAATRRPPGGQGEP</sequence>
<dbReference type="Gene3D" id="3.40.640.10">
    <property type="entry name" value="Type I PLP-dependent aspartate aminotransferase-like (Major domain)"/>
    <property type="match status" value="1"/>
</dbReference>
<protein>
    <submittedName>
        <fullName evidence="7">PLP-dependent aminotransferase family protein</fullName>
    </submittedName>
</protein>
<keyword evidence="7" id="KW-0808">Transferase</keyword>
<comment type="similarity">
    <text evidence="1">In the C-terminal section; belongs to the class-I pyridoxal-phosphate-dependent aminotransferase family.</text>
</comment>
<keyword evidence="4" id="KW-0238">DNA-binding</keyword>
<organism evidence="7 8">
    <name type="scientific">Leisingera daeponensis</name>
    <dbReference type="NCBI Taxonomy" id="405746"/>
    <lineage>
        <taxon>Bacteria</taxon>
        <taxon>Pseudomonadati</taxon>
        <taxon>Pseudomonadota</taxon>
        <taxon>Alphaproteobacteria</taxon>
        <taxon>Rhodobacterales</taxon>
        <taxon>Roseobacteraceae</taxon>
        <taxon>Leisingera</taxon>
    </lineage>
</organism>